<gene>
    <name evidence="8" type="primary">thlA_2</name>
    <name evidence="8" type="ORF">Pla133_16250</name>
</gene>
<dbReference type="Proteomes" id="UP000316921">
    <property type="component" value="Chromosome"/>
</dbReference>
<feature type="active site" description="Proton acceptor" evidence="4">
    <location>
        <position position="394"/>
    </location>
</feature>
<proteinExistence type="inferred from homology"/>
<dbReference type="KEGG" id="pbap:Pla133_16250"/>
<dbReference type="GO" id="GO:0003985">
    <property type="term" value="F:acetyl-CoA C-acetyltransferase activity"/>
    <property type="evidence" value="ECO:0007669"/>
    <property type="project" value="UniProtKB-EC"/>
</dbReference>
<sequence length="410" mass="42580">MTSNPSPTAGARSAASPVVITHALRTPIGKYLGAFAELSAADLGSGLVAELLQRSKVEPGEVGELIFGNGRQAGGGPNVARQISVRAGLPVEVPALTINMACASGLKSIALGADWIRLGRASAVVVGGVECMSGLPFFLPKMRTGYRLGHAKVVDAMYQDGFDCPLAEMVMGATAEGLAQELEISRDEQDQFALDSQRKAAAAVEAGRFADEIVPVAVPQRRGDPLVVAADEHPRPSTSLESLAKLPAVFAKEHGTVTAGNASGITDGAAALMLMTAERAEQLGHTPLAYVGECAEAGVDPRRMGIGPVPAMRQLAERCGRRPGDYDLIELNEAFAAQVLACHRQEPLPLDRLNVNGGSIALGHPIGATGARIVVTMLHELARRGGSHGLATLCVSGGMGLAAEFHREGL</sequence>
<dbReference type="PIRSF" id="PIRSF000429">
    <property type="entry name" value="Ac-CoA_Ac_transf"/>
    <property type="match status" value="1"/>
</dbReference>
<dbReference type="AlphaFoldDB" id="A0A518BHU7"/>
<dbReference type="PROSITE" id="PS00098">
    <property type="entry name" value="THIOLASE_1"/>
    <property type="match status" value="1"/>
</dbReference>
<dbReference type="CDD" id="cd00751">
    <property type="entry name" value="thiolase"/>
    <property type="match status" value="1"/>
</dbReference>
<feature type="active site" description="Proton acceptor" evidence="4">
    <location>
        <position position="364"/>
    </location>
</feature>
<feature type="active site" description="Acyl-thioester intermediate" evidence="4">
    <location>
        <position position="102"/>
    </location>
</feature>
<dbReference type="RefSeq" id="WP_145064376.1">
    <property type="nucleotide sequence ID" value="NZ_CP036287.1"/>
</dbReference>
<feature type="domain" description="Thiolase C-terminal" evidence="7">
    <location>
        <begin position="286"/>
        <end position="403"/>
    </location>
</feature>
<dbReference type="InterPro" id="IPR020613">
    <property type="entry name" value="Thiolase_CS"/>
</dbReference>
<evidence type="ECO:0000313" key="8">
    <source>
        <dbReference type="EMBL" id="QDU66549.1"/>
    </source>
</evidence>
<evidence type="ECO:0000313" key="9">
    <source>
        <dbReference type="Proteomes" id="UP000316921"/>
    </source>
</evidence>
<evidence type="ECO:0000256" key="4">
    <source>
        <dbReference type="PIRSR" id="PIRSR000429-1"/>
    </source>
</evidence>
<evidence type="ECO:0000256" key="1">
    <source>
        <dbReference type="ARBA" id="ARBA00010982"/>
    </source>
</evidence>
<reference evidence="8 9" key="1">
    <citation type="submission" date="2019-02" db="EMBL/GenBank/DDBJ databases">
        <title>Deep-cultivation of Planctomycetes and their phenomic and genomic characterization uncovers novel biology.</title>
        <authorList>
            <person name="Wiegand S."/>
            <person name="Jogler M."/>
            <person name="Boedeker C."/>
            <person name="Pinto D."/>
            <person name="Vollmers J."/>
            <person name="Rivas-Marin E."/>
            <person name="Kohn T."/>
            <person name="Peeters S.H."/>
            <person name="Heuer A."/>
            <person name="Rast P."/>
            <person name="Oberbeckmann S."/>
            <person name="Bunk B."/>
            <person name="Jeske O."/>
            <person name="Meyerdierks A."/>
            <person name="Storesund J.E."/>
            <person name="Kallscheuer N."/>
            <person name="Luecker S."/>
            <person name="Lage O.M."/>
            <person name="Pohl T."/>
            <person name="Merkel B.J."/>
            <person name="Hornburger P."/>
            <person name="Mueller R.-W."/>
            <person name="Bruemmer F."/>
            <person name="Labrenz M."/>
            <person name="Spormann A.M."/>
            <person name="Op den Camp H."/>
            <person name="Overmann J."/>
            <person name="Amann R."/>
            <person name="Jetten M.S.M."/>
            <person name="Mascher T."/>
            <person name="Medema M.H."/>
            <person name="Devos D.P."/>
            <person name="Kaster A.-K."/>
            <person name="Ovreas L."/>
            <person name="Rohde M."/>
            <person name="Galperin M.Y."/>
            <person name="Jogler C."/>
        </authorList>
    </citation>
    <scope>NUCLEOTIDE SEQUENCE [LARGE SCALE GENOMIC DNA]</scope>
    <source>
        <strain evidence="8 9">Pla133</strain>
    </source>
</reference>
<evidence type="ECO:0000259" key="7">
    <source>
        <dbReference type="Pfam" id="PF02803"/>
    </source>
</evidence>
<dbReference type="PROSITE" id="PS00737">
    <property type="entry name" value="THIOLASE_2"/>
    <property type="match status" value="1"/>
</dbReference>
<evidence type="ECO:0000256" key="3">
    <source>
        <dbReference type="ARBA" id="ARBA00023315"/>
    </source>
</evidence>
<comment type="similarity">
    <text evidence="1 5">Belongs to the thiolase-like superfamily. Thiolase family.</text>
</comment>
<dbReference type="PANTHER" id="PTHR18919:SF107">
    <property type="entry name" value="ACETYL-COA ACETYLTRANSFERASE, CYTOSOLIC"/>
    <property type="match status" value="1"/>
</dbReference>
<dbReference type="FunFam" id="3.40.47.10:FF:000010">
    <property type="entry name" value="Acetyl-CoA acetyltransferase (Thiolase)"/>
    <property type="match status" value="1"/>
</dbReference>
<dbReference type="SUPFAM" id="SSF53901">
    <property type="entry name" value="Thiolase-like"/>
    <property type="match status" value="2"/>
</dbReference>
<dbReference type="InterPro" id="IPR020615">
    <property type="entry name" value="Thiolase_acyl_enz_int_AS"/>
</dbReference>
<dbReference type="EC" id="2.3.1.9" evidence="8"/>
<dbReference type="PANTHER" id="PTHR18919">
    <property type="entry name" value="ACETYL-COA C-ACYLTRANSFERASE"/>
    <property type="match status" value="1"/>
</dbReference>
<name>A0A518BHU7_9BACT</name>
<evidence type="ECO:0000259" key="6">
    <source>
        <dbReference type="Pfam" id="PF00108"/>
    </source>
</evidence>
<evidence type="ECO:0000256" key="5">
    <source>
        <dbReference type="RuleBase" id="RU003557"/>
    </source>
</evidence>
<dbReference type="EMBL" id="CP036287">
    <property type="protein sequence ID" value="QDU66549.1"/>
    <property type="molecule type" value="Genomic_DNA"/>
</dbReference>
<dbReference type="Pfam" id="PF00108">
    <property type="entry name" value="Thiolase_N"/>
    <property type="match status" value="1"/>
</dbReference>
<dbReference type="Pfam" id="PF02803">
    <property type="entry name" value="Thiolase_C"/>
    <property type="match status" value="1"/>
</dbReference>
<accession>A0A518BHU7</accession>
<dbReference type="InterPro" id="IPR020616">
    <property type="entry name" value="Thiolase_N"/>
</dbReference>
<keyword evidence="3 5" id="KW-0012">Acyltransferase</keyword>
<protein>
    <submittedName>
        <fullName evidence="8">Acetyl-CoA acetyltransferase</fullName>
        <ecNumber evidence="8">2.3.1.9</ecNumber>
    </submittedName>
</protein>
<evidence type="ECO:0000256" key="2">
    <source>
        <dbReference type="ARBA" id="ARBA00022679"/>
    </source>
</evidence>
<keyword evidence="2 5" id="KW-0808">Transferase</keyword>
<dbReference type="InterPro" id="IPR016039">
    <property type="entry name" value="Thiolase-like"/>
</dbReference>
<dbReference type="Gene3D" id="3.40.47.10">
    <property type="match status" value="2"/>
</dbReference>
<organism evidence="8 9">
    <name type="scientific">Engelhardtia mirabilis</name>
    <dbReference type="NCBI Taxonomy" id="2528011"/>
    <lineage>
        <taxon>Bacteria</taxon>
        <taxon>Pseudomonadati</taxon>
        <taxon>Planctomycetota</taxon>
        <taxon>Planctomycetia</taxon>
        <taxon>Planctomycetia incertae sedis</taxon>
        <taxon>Engelhardtia</taxon>
    </lineage>
</organism>
<feature type="domain" description="Thiolase N-terminal" evidence="6">
    <location>
        <begin position="18"/>
        <end position="277"/>
    </location>
</feature>
<keyword evidence="9" id="KW-1185">Reference proteome</keyword>
<dbReference type="InterPro" id="IPR002155">
    <property type="entry name" value="Thiolase"/>
</dbReference>
<dbReference type="InterPro" id="IPR020617">
    <property type="entry name" value="Thiolase_C"/>
</dbReference>
<dbReference type="NCBIfam" id="TIGR01930">
    <property type="entry name" value="AcCoA-C-Actrans"/>
    <property type="match status" value="1"/>
</dbReference>